<reference evidence="12" key="1">
    <citation type="submission" date="2016-10" db="EMBL/GenBank/DDBJ databases">
        <authorList>
            <person name="Varghese N."/>
            <person name="Submissions S."/>
        </authorList>
    </citation>
    <scope>NUCLEOTIDE SEQUENCE [LARGE SCALE GENOMIC DNA]</scope>
    <source>
        <strain evidence="12">CGMCC 1.3566</strain>
    </source>
</reference>
<evidence type="ECO:0000256" key="3">
    <source>
        <dbReference type="ARBA" id="ARBA00022475"/>
    </source>
</evidence>
<dbReference type="STRING" id="237682.SAMN05421676_101337"/>
<evidence type="ECO:0000259" key="10">
    <source>
        <dbReference type="Pfam" id="PF04290"/>
    </source>
</evidence>
<keyword evidence="2" id="KW-0813">Transport</keyword>
<evidence type="ECO:0000256" key="9">
    <source>
        <dbReference type="SAM" id="Phobius"/>
    </source>
</evidence>
<dbReference type="InterPro" id="IPR007387">
    <property type="entry name" value="TRAP_DctQ"/>
</dbReference>
<dbReference type="GO" id="GO:0005886">
    <property type="term" value="C:plasma membrane"/>
    <property type="evidence" value="ECO:0007669"/>
    <property type="project" value="UniProtKB-SubCell"/>
</dbReference>
<keyword evidence="12" id="KW-1185">Reference proteome</keyword>
<keyword evidence="5 9" id="KW-0812">Transmembrane</keyword>
<evidence type="ECO:0000313" key="12">
    <source>
        <dbReference type="Proteomes" id="UP000199095"/>
    </source>
</evidence>
<gene>
    <name evidence="11" type="ORF">SAMN05421676_101337</name>
</gene>
<dbReference type="InterPro" id="IPR055348">
    <property type="entry name" value="DctQ"/>
</dbReference>
<feature type="transmembrane region" description="Helical" evidence="9">
    <location>
        <begin position="86"/>
        <end position="108"/>
    </location>
</feature>
<evidence type="ECO:0000256" key="4">
    <source>
        <dbReference type="ARBA" id="ARBA00022519"/>
    </source>
</evidence>
<dbReference type="OrthoDB" id="9815614at2"/>
<dbReference type="EMBL" id="FOHJ01000001">
    <property type="protein sequence ID" value="SES74207.1"/>
    <property type="molecule type" value="Genomic_DNA"/>
</dbReference>
<evidence type="ECO:0000256" key="7">
    <source>
        <dbReference type="ARBA" id="ARBA00023136"/>
    </source>
</evidence>
<accession>A0A1H9YYB2</accession>
<organism evidence="11 12">
    <name type="scientific">Salinibacillus kushneri</name>
    <dbReference type="NCBI Taxonomy" id="237682"/>
    <lineage>
        <taxon>Bacteria</taxon>
        <taxon>Bacillati</taxon>
        <taxon>Bacillota</taxon>
        <taxon>Bacilli</taxon>
        <taxon>Bacillales</taxon>
        <taxon>Bacillaceae</taxon>
        <taxon>Salinibacillus</taxon>
    </lineage>
</organism>
<feature type="transmembrane region" description="Helical" evidence="9">
    <location>
        <begin position="12"/>
        <end position="32"/>
    </location>
</feature>
<feature type="transmembrane region" description="Helical" evidence="9">
    <location>
        <begin position="128"/>
        <end position="146"/>
    </location>
</feature>
<comment type="subcellular location">
    <subcellularLocation>
        <location evidence="1">Cell inner membrane</location>
        <topology evidence="1">Multi-pass membrane protein</topology>
    </subcellularLocation>
</comment>
<dbReference type="RefSeq" id="WP_093131308.1">
    <property type="nucleotide sequence ID" value="NZ_FOHJ01000001.1"/>
</dbReference>
<dbReference type="PANTHER" id="PTHR35011">
    <property type="entry name" value="2,3-DIKETO-L-GULONATE TRAP TRANSPORTER SMALL PERMEASE PROTEIN YIAM"/>
    <property type="match status" value="1"/>
</dbReference>
<protein>
    <submittedName>
        <fullName evidence="11">TRAP-type C4-dicarboxylate transport system, small permease component</fullName>
    </submittedName>
</protein>
<proteinExistence type="inferred from homology"/>
<dbReference type="PANTHER" id="PTHR35011:SF2">
    <property type="entry name" value="2,3-DIKETO-L-GULONATE TRAP TRANSPORTER SMALL PERMEASE PROTEIN YIAM"/>
    <property type="match status" value="1"/>
</dbReference>
<evidence type="ECO:0000256" key="6">
    <source>
        <dbReference type="ARBA" id="ARBA00022989"/>
    </source>
</evidence>
<sequence>MEKIKRWLDSVLLIAASILIIFLVIGAIWQVFTRFVLQDPSIITQEVLRFSLIWIAIIGTAYAFGQDAHLSFTFFREKMHGKTHKWLLRLIDIFVFAFAFFVLMIGGYTIANATMAELSPILGIPMGYIYGILPVSGVIILFYQVFHFMNRKEMDSFSSVSIERSEHEWM</sequence>
<name>A0A1H9YYB2_9BACI</name>
<dbReference type="Pfam" id="PF04290">
    <property type="entry name" value="DctQ"/>
    <property type="match status" value="1"/>
</dbReference>
<keyword evidence="7 9" id="KW-0472">Membrane</keyword>
<dbReference type="GO" id="GO:0015740">
    <property type="term" value="P:C4-dicarboxylate transport"/>
    <property type="evidence" value="ECO:0007669"/>
    <property type="project" value="TreeGrafter"/>
</dbReference>
<keyword evidence="6 9" id="KW-1133">Transmembrane helix</keyword>
<feature type="transmembrane region" description="Helical" evidence="9">
    <location>
        <begin position="47"/>
        <end position="65"/>
    </location>
</feature>
<evidence type="ECO:0000256" key="8">
    <source>
        <dbReference type="ARBA" id="ARBA00038436"/>
    </source>
</evidence>
<keyword evidence="4" id="KW-0997">Cell inner membrane</keyword>
<keyword evidence="3" id="KW-1003">Cell membrane</keyword>
<evidence type="ECO:0000256" key="1">
    <source>
        <dbReference type="ARBA" id="ARBA00004429"/>
    </source>
</evidence>
<dbReference type="Proteomes" id="UP000199095">
    <property type="component" value="Unassembled WGS sequence"/>
</dbReference>
<evidence type="ECO:0000256" key="5">
    <source>
        <dbReference type="ARBA" id="ARBA00022692"/>
    </source>
</evidence>
<dbReference type="AlphaFoldDB" id="A0A1H9YYB2"/>
<dbReference type="GO" id="GO:0022857">
    <property type="term" value="F:transmembrane transporter activity"/>
    <property type="evidence" value="ECO:0007669"/>
    <property type="project" value="TreeGrafter"/>
</dbReference>
<evidence type="ECO:0000313" key="11">
    <source>
        <dbReference type="EMBL" id="SES74207.1"/>
    </source>
</evidence>
<feature type="domain" description="Tripartite ATP-independent periplasmic transporters DctQ component" evidence="10">
    <location>
        <begin position="24"/>
        <end position="148"/>
    </location>
</feature>
<evidence type="ECO:0000256" key="2">
    <source>
        <dbReference type="ARBA" id="ARBA00022448"/>
    </source>
</evidence>
<comment type="similarity">
    <text evidence="8">Belongs to the TRAP transporter small permease family.</text>
</comment>